<evidence type="ECO:0000256" key="9">
    <source>
        <dbReference type="ARBA" id="ARBA00068721"/>
    </source>
</evidence>
<dbReference type="Gene3D" id="3.90.550.10">
    <property type="entry name" value="Spore Coat Polysaccharide Biosynthesis Protein SpsA, Chain A"/>
    <property type="match status" value="1"/>
</dbReference>
<comment type="subcellular location">
    <subcellularLocation>
        <location evidence="1">Membrane</location>
    </subcellularLocation>
</comment>
<organism evidence="13 14">
    <name type="scientific">Pseudonocardia sulfidoxydans NBRC 16205</name>
    <dbReference type="NCBI Taxonomy" id="1223511"/>
    <lineage>
        <taxon>Bacteria</taxon>
        <taxon>Bacillati</taxon>
        <taxon>Actinomycetota</taxon>
        <taxon>Actinomycetes</taxon>
        <taxon>Pseudonocardiales</taxon>
        <taxon>Pseudonocardiaceae</taxon>
        <taxon>Pseudonocardia</taxon>
    </lineage>
</organism>
<comment type="caution">
    <text evidence="13">The sequence shown here is derived from an EMBL/GenBank/DDBJ whole genome shotgun (WGS) entry which is preliminary data.</text>
</comment>
<proteinExistence type="inferred from homology"/>
<accession>A0A511DPA0</accession>
<evidence type="ECO:0000256" key="3">
    <source>
        <dbReference type="ARBA" id="ARBA00022676"/>
    </source>
</evidence>
<evidence type="ECO:0000313" key="14">
    <source>
        <dbReference type="Proteomes" id="UP000321685"/>
    </source>
</evidence>
<keyword evidence="6 12" id="KW-0472">Membrane</keyword>
<evidence type="ECO:0000256" key="7">
    <source>
        <dbReference type="ARBA" id="ARBA00053004"/>
    </source>
</evidence>
<keyword evidence="12" id="KW-1133">Transmembrane helix</keyword>
<dbReference type="SUPFAM" id="SSF53448">
    <property type="entry name" value="Nucleotide-diphospho-sugar transferases"/>
    <property type="match status" value="1"/>
</dbReference>
<comment type="similarity">
    <text evidence="2">Belongs to the glycosyltransferase 2 family.</text>
</comment>
<protein>
    <recommendedName>
        <fullName evidence="9">Beta-monoglucosyldiacylglycerol synthase</fullName>
        <ecNumber evidence="8">2.4.1.336</ecNumber>
    </recommendedName>
    <alternativeName>
        <fullName evidence="10">UDP-glucose:1,2-diacylglycerol 3-beta-D-glucosyltransferase</fullName>
    </alternativeName>
</protein>
<dbReference type="RefSeq" id="WP_147112170.1">
    <property type="nucleotide sequence ID" value="NZ_BJVJ01000059.1"/>
</dbReference>
<dbReference type="FunFam" id="3.90.550.10:FF:000164">
    <property type="entry name" value="Beta-(1-3)-glucosyl transferase"/>
    <property type="match status" value="1"/>
</dbReference>
<evidence type="ECO:0000313" key="13">
    <source>
        <dbReference type="EMBL" id="GEL25624.1"/>
    </source>
</evidence>
<keyword evidence="4 13" id="KW-0808">Transferase</keyword>
<keyword evidence="14" id="KW-1185">Reference proteome</keyword>
<name>A0A511DPA0_9PSEU</name>
<feature type="transmembrane region" description="Helical" evidence="12">
    <location>
        <begin position="387"/>
        <end position="408"/>
    </location>
</feature>
<feature type="compositionally biased region" description="Low complexity" evidence="11">
    <location>
        <begin position="1"/>
        <end position="17"/>
    </location>
</feature>
<keyword evidence="12" id="KW-0812">Transmembrane</keyword>
<dbReference type="CDD" id="cd06423">
    <property type="entry name" value="CESA_like"/>
    <property type="match status" value="1"/>
</dbReference>
<dbReference type="EC" id="2.4.1.336" evidence="8"/>
<dbReference type="InterPro" id="IPR029044">
    <property type="entry name" value="Nucleotide-diphossugar_trans"/>
</dbReference>
<keyword evidence="5" id="KW-0460">Magnesium</keyword>
<evidence type="ECO:0000256" key="6">
    <source>
        <dbReference type="ARBA" id="ARBA00023136"/>
    </source>
</evidence>
<feature type="transmembrane region" description="Helical" evidence="12">
    <location>
        <begin position="417"/>
        <end position="437"/>
    </location>
</feature>
<dbReference type="Proteomes" id="UP000321685">
    <property type="component" value="Unassembled WGS sequence"/>
</dbReference>
<dbReference type="PANTHER" id="PTHR43630:SF1">
    <property type="entry name" value="POLY-BETA-1,6-N-ACETYL-D-GLUCOSAMINE SYNTHASE"/>
    <property type="match status" value="1"/>
</dbReference>
<dbReference type="PANTHER" id="PTHR43630">
    <property type="entry name" value="POLY-BETA-1,6-N-ACETYL-D-GLUCOSAMINE SYNTHASE"/>
    <property type="match status" value="1"/>
</dbReference>
<dbReference type="Pfam" id="PF13641">
    <property type="entry name" value="Glyco_tranf_2_3"/>
    <property type="match status" value="1"/>
</dbReference>
<dbReference type="AlphaFoldDB" id="A0A511DPA0"/>
<feature type="transmembrane region" description="Helical" evidence="12">
    <location>
        <begin position="54"/>
        <end position="74"/>
    </location>
</feature>
<evidence type="ECO:0000256" key="8">
    <source>
        <dbReference type="ARBA" id="ARBA00066964"/>
    </source>
</evidence>
<evidence type="ECO:0000256" key="5">
    <source>
        <dbReference type="ARBA" id="ARBA00022842"/>
    </source>
</evidence>
<gene>
    <name evidence="13" type="ORF">PSU4_45780</name>
</gene>
<feature type="transmembrane region" description="Helical" evidence="12">
    <location>
        <begin position="26"/>
        <end position="48"/>
    </location>
</feature>
<evidence type="ECO:0000256" key="10">
    <source>
        <dbReference type="ARBA" id="ARBA00078564"/>
    </source>
</evidence>
<keyword evidence="3" id="KW-0328">Glycosyltransferase</keyword>
<evidence type="ECO:0000256" key="4">
    <source>
        <dbReference type="ARBA" id="ARBA00022679"/>
    </source>
</evidence>
<dbReference type="GO" id="GO:0016757">
    <property type="term" value="F:glycosyltransferase activity"/>
    <property type="evidence" value="ECO:0007669"/>
    <property type="project" value="UniProtKB-KW"/>
</dbReference>
<feature type="region of interest" description="Disordered" evidence="11">
    <location>
        <begin position="450"/>
        <end position="474"/>
    </location>
</feature>
<evidence type="ECO:0000256" key="1">
    <source>
        <dbReference type="ARBA" id="ARBA00004370"/>
    </source>
</evidence>
<dbReference type="EMBL" id="BJVJ01000059">
    <property type="protein sequence ID" value="GEL25624.1"/>
    <property type="molecule type" value="Genomic_DNA"/>
</dbReference>
<dbReference type="GO" id="GO:0016020">
    <property type="term" value="C:membrane"/>
    <property type="evidence" value="ECO:0007669"/>
    <property type="project" value="UniProtKB-SubCell"/>
</dbReference>
<feature type="transmembrane region" description="Helical" evidence="12">
    <location>
        <begin position="349"/>
        <end position="375"/>
    </location>
</feature>
<reference evidence="13 14" key="1">
    <citation type="submission" date="2019-07" db="EMBL/GenBank/DDBJ databases">
        <title>Whole genome shotgun sequence of Pseudonocardia sulfidoxydans NBRC 16205.</title>
        <authorList>
            <person name="Hosoyama A."/>
            <person name="Uohara A."/>
            <person name="Ohji S."/>
            <person name="Ichikawa N."/>
        </authorList>
    </citation>
    <scope>NUCLEOTIDE SEQUENCE [LARGE SCALE GENOMIC DNA]</scope>
    <source>
        <strain evidence="13 14">NBRC 16205</strain>
    </source>
</reference>
<dbReference type="OrthoDB" id="9797391at2"/>
<evidence type="ECO:0000256" key="11">
    <source>
        <dbReference type="SAM" id="MobiDB-lite"/>
    </source>
</evidence>
<evidence type="ECO:0000256" key="12">
    <source>
        <dbReference type="SAM" id="Phobius"/>
    </source>
</evidence>
<sequence length="474" mass="51070">MTVPVPGAPVDVPAPTGSRRTGGSPWVLLAIAGAAVAVVAVVGISTSISALTVALQAFFLLFFVRHLAFVAAAVSADARGDDSPVGADGEAYTPPVSVLVACHNEERVLDRLLGALDALEYPEGRLQLILVNDHSADRTGELLEAWAARQPRARILHRPEGSQGGKSGALNAALAHVTGEVVVVFDADHRPRPDVVLRLARHFADPGVGAVQGRCRILNGGETLVSELVEIDYLGGYLVNEYGRQAVFRLPAYGGACCAVRTASLHAAGGWNENTVTEDTDLTLRLLLSGRRVCYDVTAVDEEEAVRTLRRYWTQRYRWARGHQQVWRDFRRAVWQSTRLAPLEKIETLMFLLVFHLPVLAVVGIGLLVAGLAGLGSMSTPVDQATSVLWTLLLLGPMLELSTGLLLARSPRRKARVLLFFLPLFFVSMALCTKAWFDGILGRPYTWAKTKRSGDSDGPAGGTPSVPEPRAVTP</sequence>
<evidence type="ECO:0000256" key="2">
    <source>
        <dbReference type="ARBA" id="ARBA00006739"/>
    </source>
</evidence>
<feature type="region of interest" description="Disordered" evidence="11">
    <location>
        <begin position="1"/>
        <end position="20"/>
    </location>
</feature>
<comment type="catalytic activity">
    <reaction evidence="7">
        <text>a 1,2-diacyl-sn-glycerol + UDP-alpha-D-glucose = a 1,2-diacyl-3-O-(beta-D-glucopyranosyl)-sn-glycerol + UDP + H(+)</text>
        <dbReference type="Rhea" id="RHEA:17285"/>
        <dbReference type="ChEBI" id="CHEBI:15378"/>
        <dbReference type="ChEBI" id="CHEBI:17815"/>
        <dbReference type="ChEBI" id="CHEBI:58223"/>
        <dbReference type="ChEBI" id="CHEBI:58885"/>
        <dbReference type="ChEBI" id="CHEBI:75799"/>
        <dbReference type="EC" id="2.4.1.336"/>
    </reaction>
</comment>